<feature type="transmembrane region" description="Helical" evidence="4">
    <location>
        <begin position="211"/>
        <end position="229"/>
    </location>
</feature>
<proteinExistence type="predicted"/>
<dbReference type="PANTHER" id="PTHR43280:SF29">
    <property type="entry name" value="ARAC-FAMILY TRANSCRIPTIONAL REGULATOR"/>
    <property type="match status" value="1"/>
</dbReference>
<keyword evidence="4" id="KW-0472">Membrane</keyword>
<sequence length="389" mass="44211">MFTVIILGLSAGSVFLLSFICLVNPGKANGIANRWLSAFLFCFGLTLLADIAYTLKLDTQYVRLTLLSEITRFAMAPALYLSVSYFTAADRKFRKADLWHFVPCLLFAINCLPALAPGFSGPLLLNRAAVSFPVMAPYIRNFMFLVIKLQVIIYWIGAYTRLIRHRKNVRLIYSSPAPVELQWLKYFLLGLLFMVLLWFNEVFFHFAWMESYSPLGYLTAIYFISYFALHQREIYAFPARAVEDIGEIIRESNYKARQERVAADKIEALKTRLVLIMETEKCFLDPELGLPALAERMDLSSHELSYVLNNGFGSTFFDFVNGYRVEQAKMLLQSDRHRHLSMIGIAYEAGFNSKTTFNTTFKKVTGLSPTAFKKAAATGEGLQHSPSIT</sequence>
<feature type="transmembrane region" description="Helical" evidence="4">
    <location>
        <begin position="6"/>
        <end position="23"/>
    </location>
</feature>
<dbReference type="Proteomes" id="UP001319200">
    <property type="component" value="Unassembled WGS sequence"/>
</dbReference>
<feature type="transmembrane region" description="Helical" evidence="4">
    <location>
        <begin position="183"/>
        <end position="199"/>
    </location>
</feature>
<keyword evidence="4" id="KW-0812">Transmembrane</keyword>
<reference evidence="6 7" key="1">
    <citation type="submission" date="2021-05" db="EMBL/GenBank/DDBJ databases">
        <title>A Polyphasic approach of four new species of the genus Ohtaekwangia: Ohtaekwangia histidinii sp. nov., Ohtaekwangia cretensis sp. nov., Ohtaekwangia indiensis sp. nov., Ohtaekwangia reichenbachii sp. nov. from diverse environment.</title>
        <authorList>
            <person name="Octaviana S."/>
        </authorList>
    </citation>
    <scope>NUCLEOTIDE SEQUENCE [LARGE SCALE GENOMIC DNA]</scope>
    <source>
        <strain evidence="6 7">PWU4</strain>
    </source>
</reference>
<name>A0AAP2DNY5_9BACT</name>
<feature type="transmembrane region" description="Helical" evidence="4">
    <location>
        <begin position="139"/>
        <end position="162"/>
    </location>
</feature>
<evidence type="ECO:0000256" key="1">
    <source>
        <dbReference type="ARBA" id="ARBA00023015"/>
    </source>
</evidence>
<keyword evidence="4" id="KW-1133">Transmembrane helix</keyword>
<evidence type="ECO:0000256" key="3">
    <source>
        <dbReference type="ARBA" id="ARBA00023163"/>
    </source>
</evidence>
<feature type="domain" description="HTH araC/xylS-type" evidence="5">
    <location>
        <begin position="271"/>
        <end position="375"/>
    </location>
</feature>
<evidence type="ECO:0000256" key="4">
    <source>
        <dbReference type="SAM" id="Phobius"/>
    </source>
</evidence>
<feature type="transmembrane region" description="Helical" evidence="4">
    <location>
        <begin position="61"/>
        <end position="86"/>
    </location>
</feature>
<keyword evidence="7" id="KW-1185">Reference proteome</keyword>
<dbReference type="PROSITE" id="PS00041">
    <property type="entry name" value="HTH_ARAC_FAMILY_1"/>
    <property type="match status" value="1"/>
</dbReference>
<dbReference type="Pfam" id="PF12833">
    <property type="entry name" value="HTH_18"/>
    <property type="match status" value="1"/>
</dbReference>
<dbReference type="SMART" id="SM00342">
    <property type="entry name" value="HTH_ARAC"/>
    <property type="match status" value="1"/>
</dbReference>
<dbReference type="InterPro" id="IPR009057">
    <property type="entry name" value="Homeodomain-like_sf"/>
</dbReference>
<evidence type="ECO:0000259" key="5">
    <source>
        <dbReference type="PROSITE" id="PS01124"/>
    </source>
</evidence>
<keyword evidence="3" id="KW-0804">Transcription</keyword>
<dbReference type="GO" id="GO:0043565">
    <property type="term" value="F:sequence-specific DNA binding"/>
    <property type="evidence" value="ECO:0007669"/>
    <property type="project" value="InterPro"/>
</dbReference>
<keyword evidence="2" id="KW-0238">DNA-binding</keyword>
<evidence type="ECO:0000313" key="7">
    <source>
        <dbReference type="Proteomes" id="UP001319200"/>
    </source>
</evidence>
<organism evidence="6 7">
    <name type="scientific">Chryseosolibacter histidini</name>
    <dbReference type="NCBI Taxonomy" id="2782349"/>
    <lineage>
        <taxon>Bacteria</taxon>
        <taxon>Pseudomonadati</taxon>
        <taxon>Bacteroidota</taxon>
        <taxon>Cytophagia</taxon>
        <taxon>Cytophagales</taxon>
        <taxon>Chryseotaleaceae</taxon>
        <taxon>Chryseosolibacter</taxon>
    </lineage>
</organism>
<comment type="caution">
    <text evidence="6">The sequence shown here is derived from an EMBL/GenBank/DDBJ whole genome shotgun (WGS) entry which is preliminary data.</text>
</comment>
<evidence type="ECO:0000313" key="6">
    <source>
        <dbReference type="EMBL" id="MBT1699885.1"/>
    </source>
</evidence>
<protein>
    <submittedName>
        <fullName evidence="6">AraC family transcriptional regulator</fullName>
    </submittedName>
</protein>
<accession>A0AAP2DNY5</accession>
<feature type="transmembrane region" description="Helical" evidence="4">
    <location>
        <begin position="98"/>
        <end position="119"/>
    </location>
</feature>
<feature type="transmembrane region" description="Helical" evidence="4">
    <location>
        <begin position="35"/>
        <end position="55"/>
    </location>
</feature>
<dbReference type="PROSITE" id="PS01124">
    <property type="entry name" value="HTH_ARAC_FAMILY_2"/>
    <property type="match status" value="1"/>
</dbReference>
<dbReference type="GO" id="GO:0003700">
    <property type="term" value="F:DNA-binding transcription factor activity"/>
    <property type="evidence" value="ECO:0007669"/>
    <property type="project" value="InterPro"/>
</dbReference>
<dbReference type="PANTHER" id="PTHR43280">
    <property type="entry name" value="ARAC-FAMILY TRANSCRIPTIONAL REGULATOR"/>
    <property type="match status" value="1"/>
</dbReference>
<dbReference type="InterPro" id="IPR018062">
    <property type="entry name" value="HTH_AraC-typ_CS"/>
</dbReference>
<gene>
    <name evidence="6" type="ORF">KK083_23565</name>
</gene>
<dbReference type="AlphaFoldDB" id="A0AAP2DNY5"/>
<evidence type="ECO:0000256" key="2">
    <source>
        <dbReference type="ARBA" id="ARBA00023125"/>
    </source>
</evidence>
<keyword evidence="1" id="KW-0805">Transcription regulation</keyword>
<dbReference type="EMBL" id="JAHESF010000031">
    <property type="protein sequence ID" value="MBT1699885.1"/>
    <property type="molecule type" value="Genomic_DNA"/>
</dbReference>
<dbReference type="InterPro" id="IPR018060">
    <property type="entry name" value="HTH_AraC"/>
</dbReference>
<dbReference type="Gene3D" id="1.10.10.60">
    <property type="entry name" value="Homeodomain-like"/>
    <property type="match status" value="1"/>
</dbReference>
<dbReference type="SUPFAM" id="SSF46689">
    <property type="entry name" value="Homeodomain-like"/>
    <property type="match status" value="1"/>
</dbReference>
<dbReference type="RefSeq" id="WP_254168115.1">
    <property type="nucleotide sequence ID" value="NZ_JAHESF010000031.1"/>
</dbReference>